<dbReference type="OrthoDB" id="2087266at2"/>
<dbReference type="EMBL" id="BCMI01000005">
    <property type="protein sequence ID" value="GAX05471.1"/>
    <property type="molecule type" value="Genomic_DNA"/>
</dbReference>
<comment type="caution">
    <text evidence="1">The sequence shown here is derived from an EMBL/GenBank/DDBJ whole genome shotgun (WGS) entry which is preliminary data.</text>
</comment>
<evidence type="ECO:0000313" key="2">
    <source>
        <dbReference type="Proteomes" id="UP000198414"/>
    </source>
</evidence>
<proteinExistence type="predicted"/>
<reference evidence="1 2" key="1">
    <citation type="submission" date="2015-11" db="EMBL/GenBank/DDBJ databases">
        <title>Draft genome sequences of new species of the genus Lactobacillus isolated from orchardgrass silage.</title>
        <authorList>
            <person name="Tohno M."/>
            <person name="Tanizawa Y."/>
            <person name="Arita M."/>
        </authorList>
    </citation>
    <scope>NUCLEOTIDE SEQUENCE [LARGE SCALE GENOMIC DNA]</scope>
    <source>
        <strain evidence="1 2">IWT25</strain>
    </source>
</reference>
<dbReference type="Proteomes" id="UP000198414">
    <property type="component" value="Unassembled WGS sequence"/>
</dbReference>
<organism evidence="1 2">
    <name type="scientific">Secundilactobacillus pentosiphilus</name>
    <dbReference type="NCBI Taxonomy" id="1714682"/>
    <lineage>
        <taxon>Bacteria</taxon>
        <taxon>Bacillati</taxon>
        <taxon>Bacillota</taxon>
        <taxon>Bacilli</taxon>
        <taxon>Lactobacillales</taxon>
        <taxon>Lactobacillaceae</taxon>
        <taxon>Secundilactobacillus</taxon>
    </lineage>
</organism>
<evidence type="ECO:0008006" key="3">
    <source>
        <dbReference type="Google" id="ProtNLM"/>
    </source>
</evidence>
<dbReference type="RefSeq" id="WP_089120775.1">
    <property type="nucleotide sequence ID" value="NZ_BCMI01000005.1"/>
</dbReference>
<protein>
    <recommendedName>
        <fullName evidence="3">Phage protein</fullName>
    </recommendedName>
</protein>
<accession>A0A1Z5IVK2</accession>
<gene>
    <name evidence="1" type="ORF">IWT25_00777</name>
</gene>
<name>A0A1Z5IVK2_9LACO</name>
<evidence type="ECO:0000313" key="1">
    <source>
        <dbReference type="EMBL" id="GAX05471.1"/>
    </source>
</evidence>
<sequence length="206" mass="23355">MLDDFNIDEISDRIRSGLPAYFNQEDASINQALLDIIAKRFETLAGVIMKIMDAYELDKADSGTLDMYAADWGVHRIDSDDDYLRMQIRLARMRHRIGTTEDDLIRLISYALQASPSEFHLVVDRNELDGEPKALKIVNIPDKYNEERKRDLLVASLQVAVTPEVRIIEVQFSTSTTAQLYVGAATQIWRKTYPTLITSEGVEADG</sequence>
<dbReference type="AlphaFoldDB" id="A0A1Z5IVK2"/>